<evidence type="ECO:0000256" key="8">
    <source>
        <dbReference type="ARBA" id="ARBA00023125"/>
    </source>
</evidence>
<dbReference type="InterPro" id="IPR001098">
    <property type="entry name" value="DNA-dir_DNA_pol_A_palm_dom"/>
</dbReference>
<dbReference type="InterPro" id="IPR043502">
    <property type="entry name" value="DNA/RNA_pol_sf"/>
</dbReference>
<dbReference type="InterPro" id="IPR019760">
    <property type="entry name" value="DNA-dir_DNA_pol_A_CS"/>
</dbReference>
<keyword evidence="4" id="KW-0808">Transferase</keyword>
<dbReference type="EC" id="2.7.7.7" evidence="2"/>
<gene>
    <name evidence="12" type="ORF">RM717_00090</name>
</gene>
<dbReference type="SMART" id="SM00482">
    <property type="entry name" value="POLAc"/>
    <property type="match status" value="1"/>
</dbReference>
<dbReference type="PANTHER" id="PTHR10133">
    <property type="entry name" value="DNA POLYMERASE I"/>
    <property type="match status" value="1"/>
</dbReference>
<dbReference type="InterPro" id="IPR002562">
    <property type="entry name" value="3'-5'_exonuclease_dom"/>
</dbReference>
<keyword evidence="13" id="KW-1185">Reference proteome</keyword>
<evidence type="ECO:0000256" key="6">
    <source>
        <dbReference type="ARBA" id="ARBA00022705"/>
    </source>
</evidence>
<sequence>MREFQHDIAGDRVTVHVPETAEDLQEFWEWLYRARERGPVALDTETTGLDIFSPGYRLRTVQFGDAFDAWVLPYERGGYFASYARDAIRRCRQVLIHNAPFDWLVLDRHAGIPLEDLAPWTTDTRILASLVDPRQPQEGGIGTGLKPLSAHWVDPAAPDTQAGLTAVFRSLGLTKETGWAGIPLTDPTFLLYAGLDVILTARLEPVLRRELRRLGVRDQLVTYEHELARICTVMMRTGLVLDVEYTRGLDGQLGDDAERYAAEAARYGVENVNSTAQLADAFAGMGENLTERTASGAVKVDKNVLLSLADMGLQWQPLGVRTPNPLALAVVKAKRAGKWRQSYTRTFLDTVDADGRCHPFINALQARTGRMSITRPALQTLPSSDAMIRRCLLADPGHVVISTDFSAVEMRVLAALADVKRMKLAIERGEDLHDFTARLVYGEGFTKTHRKLAKGVGLGKIYGGGAATISRQTGAPIEDVQRALKAYDRLYPEIRRASSRWQREAFQTGMVKISATGRRLPLDRDRTYAVTNYMCQSAARDVLGQSMIQMEDAGLLPYMRLPIHDEILASAPAREAEEIAREVERCMTWPLYGVPIVAEAEIGGRSWGSLYGADY</sequence>
<comment type="caution">
    <text evidence="12">The sequence shown here is derived from an EMBL/GenBank/DDBJ whole genome shotgun (WGS) entry which is preliminary data.</text>
</comment>
<dbReference type="PANTHER" id="PTHR10133:SF27">
    <property type="entry name" value="DNA POLYMERASE NU"/>
    <property type="match status" value="1"/>
</dbReference>
<evidence type="ECO:0000256" key="2">
    <source>
        <dbReference type="ARBA" id="ARBA00012417"/>
    </source>
</evidence>
<dbReference type="InterPro" id="IPR012337">
    <property type="entry name" value="RNaseH-like_sf"/>
</dbReference>
<evidence type="ECO:0000256" key="5">
    <source>
        <dbReference type="ARBA" id="ARBA00022695"/>
    </source>
</evidence>
<dbReference type="Pfam" id="PF00476">
    <property type="entry name" value="DNA_pol_A"/>
    <property type="match status" value="1"/>
</dbReference>
<keyword evidence="6" id="KW-0235">DNA replication</keyword>
<keyword evidence="8" id="KW-0238">DNA-binding</keyword>
<evidence type="ECO:0000256" key="4">
    <source>
        <dbReference type="ARBA" id="ARBA00022679"/>
    </source>
</evidence>
<reference evidence="13" key="1">
    <citation type="submission" date="2023-07" db="EMBL/GenBank/DDBJ databases">
        <title>30 novel species of actinomycetes from the DSMZ collection.</title>
        <authorList>
            <person name="Nouioui I."/>
        </authorList>
    </citation>
    <scope>NUCLEOTIDE SEQUENCE [LARGE SCALE GENOMIC DNA]</scope>
    <source>
        <strain evidence="13">DSM 40932</strain>
    </source>
</reference>
<feature type="domain" description="3'-5' exonuclease" evidence="10">
    <location>
        <begin position="15"/>
        <end position="212"/>
    </location>
</feature>
<organism evidence="12 13">
    <name type="scientific">Streptomyces stephensoniae</name>
    <dbReference type="NCBI Taxonomy" id="3375367"/>
    <lineage>
        <taxon>Bacteria</taxon>
        <taxon>Bacillati</taxon>
        <taxon>Actinomycetota</taxon>
        <taxon>Actinomycetes</taxon>
        <taxon>Kitasatosporales</taxon>
        <taxon>Streptomycetaceae</taxon>
        <taxon>Streptomyces</taxon>
    </lineage>
</organism>
<dbReference type="SUPFAM" id="SSF53098">
    <property type="entry name" value="Ribonuclease H-like"/>
    <property type="match status" value="1"/>
</dbReference>
<dbReference type="RefSeq" id="WP_311594822.1">
    <property type="nucleotide sequence ID" value="NZ_JAVRFG010000001.1"/>
</dbReference>
<dbReference type="PRINTS" id="PR00868">
    <property type="entry name" value="DNAPOLI"/>
</dbReference>
<dbReference type="Proteomes" id="UP001180556">
    <property type="component" value="Unassembled WGS sequence"/>
</dbReference>
<evidence type="ECO:0000313" key="12">
    <source>
        <dbReference type="EMBL" id="MDT0488901.1"/>
    </source>
</evidence>
<dbReference type="Gene3D" id="1.20.1060.10">
    <property type="entry name" value="Taq DNA Polymerase, Chain T, domain 4"/>
    <property type="match status" value="1"/>
</dbReference>
<dbReference type="Pfam" id="PF01612">
    <property type="entry name" value="DNA_pol_A_exo1"/>
    <property type="match status" value="1"/>
</dbReference>
<dbReference type="SUPFAM" id="SSF56672">
    <property type="entry name" value="DNA/RNA polymerases"/>
    <property type="match status" value="1"/>
</dbReference>
<proteinExistence type="inferred from homology"/>
<evidence type="ECO:0000256" key="9">
    <source>
        <dbReference type="ARBA" id="ARBA00049244"/>
    </source>
</evidence>
<dbReference type="InterPro" id="IPR002298">
    <property type="entry name" value="DNA_polymerase_A"/>
</dbReference>
<dbReference type="PROSITE" id="PS00447">
    <property type="entry name" value="DNA_POLYMERASE_A"/>
    <property type="match status" value="1"/>
</dbReference>
<dbReference type="Gene3D" id="1.10.150.20">
    <property type="entry name" value="5' to 3' exonuclease, C-terminal subdomain"/>
    <property type="match status" value="1"/>
</dbReference>
<evidence type="ECO:0000256" key="1">
    <source>
        <dbReference type="ARBA" id="ARBA00007705"/>
    </source>
</evidence>
<dbReference type="Gene3D" id="3.30.420.10">
    <property type="entry name" value="Ribonuclease H-like superfamily/Ribonuclease H"/>
    <property type="match status" value="1"/>
</dbReference>
<name>A0ABU2VTH7_9ACTN</name>
<evidence type="ECO:0000256" key="3">
    <source>
        <dbReference type="ARBA" id="ARBA00020311"/>
    </source>
</evidence>
<dbReference type="EMBL" id="JAVRFG010000001">
    <property type="protein sequence ID" value="MDT0488901.1"/>
    <property type="molecule type" value="Genomic_DNA"/>
</dbReference>
<evidence type="ECO:0000259" key="11">
    <source>
        <dbReference type="SMART" id="SM00482"/>
    </source>
</evidence>
<dbReference type="SMART" id="SM00474">
    <property type="entry name" value="35EXOc"/>
    <property type="match status" value="1"/>
</dbReference>
<evidence type="ECO:0000313" key="13">
    <source>
        <dbReference type="Proteomes" id="UP001180556"/>
    </source>
</evidence>
<dbReference type="InterPro" id="IPR036397">
    <property type="entry name" value="RNaseH_sf"/>
</dbReference>
<keyword evidence="7" id="KW-0239">DNA-directed DNA polymerase</keyword>
<accession>A0ABU2VTH7</accession>
<comment type="similarity">
    <text evidence="1">Belongs to the DNA polymerase type-A family.</text>
</comment>
<comment type="catalytic activity">
    <reaction evidence="9">
        <text>DNA(n) + a 2'-deoxyribonucleoside 5'-triphosphate = DNA(n+1) + diphosphate</text>
        <dbReference type="Rhea" id="RHEA:22508"/>
        <dbReference type="Rhea" id="RHEA-COMP:17339"/>
        <dbReference type="Rhea" id="RHEA-COMP:17340"/>
        <dbReference type="ChEBI" id="CHEBI:33019"/>
        <dbReference type="ChEBI" id="CHEBI:61560"/>
        <dbReference type="ChEBI" id="CHEBI:173112"/>
        <dbReference type="EC" id="2.7.7.7"/>
    </reaction>
</comment>
<protein>
    <recommendedName>
        <fullName evidence="3">DNA polymerase I</fullName>
        <ecNumber evidence="2">2.7.7.7</ecNumber>
    </recommendedName>
</protein>
<feature type="domain" description="DNA-directed DNA polymerase family A palm" evidence="11">
    <location>
        <begin position="385"/>
        <end position="575"/>
    </location>
</feature>
<dbReference type="Gene3D" id="3.30.70.370">
    <property type="match status" value="1"/>
</dbReference>
<keyword evidence="5" id="KW-0548">Nucleotidyltransferase</keyword>
<evidence type="ECO:0000256" key="7">
    <source>
        <dbReference type="ARBA" id="ARBA00022932"/>
    </source>
</evidence>
<evidence type="ECO:0000259" key="10">
    <source>
        <dbReference type="SMART" id="SM00474"/>
    </source>
</evidence>